<protein>
    <recommendedName>
        <fullName evidence="3">HTH luxR-type domain-containing protein</fullName>
    </recommendedName>
</protein>
<dbReference type="Proteomes" id="UP000180043">
    <property type="component" value="Unassembled WGS sequence"/>
</dbReference>
<dbReference type="Pfam" id="PF00196">
    <property type="entry name" value="GerE"/>
    <property type="match status" value="1"/>
</dbReference>
<evidence type="ECO:0000313" key="4">
    <source>
        <dbReference type="EMBL" id="OHU57924.1"/>
    </source>
</evidence>
<dbReference type="GO" id="GO:0006355">
    <property type="term" value="P:regulation of DNA-templated transcription"/>
    <property type="evidence" value="ECO:0007669"/>
    <property type="project" value="InterPro"/>
</dbReference>
<dbReference type="AlphaFoldDB" id="A0A1S1LQJ5"/>
<dbReference type="SMART" id="SM00421">
    <property type="entry name" value="HTH_LUXR"/>
    <property type="match status" value="1"/>
</dbReference>
<dbReference type="InterPro" id="IPR016032">
    <property type="entry name" value="Sig_transdc_resp-reg_C-effctor"/>
</dbReference>
<organism evidence="4 5">
    <name type="scientific">Mycobacteroides chelonae</name>
    <name type="common">Mycobacterium chelonae</name>
    <dbReference type="NCBI Taxonomy" id="1774"/>
    <lineage>
        <taxon>Bacteria</taxon>
        <taxon>Bacillati</taxon>
        <taxon>Actinomycetota</taxon>
        <taxon>Actinomycetes</taxon>
        <taxon>Mycobacteriales</taxon>
        <taxon>Mycobacteriaceae</taxon>
        <taxon>Mycobacteroides</taxon>
    </lineage>
</organism>
<reference evidence="4 5" key="1">
    <citation type="submission" date="2016-10" db="EMBL/GenBank/DDBJ databases">
        <title>Evaluation of Human, Veterinary and Environmental Mycobacterium chelonae Isolates by Core Genome Phylogenomic Analysis, Targeted Gene Comparison, and Anti-microbial Susceptibility Patterns: A Tale of Mistaken Identities.</title>
        <authorList>
            <person name="Fogelson S.B."/>
            <person name="Camus A.C."/>
            <person name="Lorenz W."/>
            <person name="Vasireddy R."/>
            <person name="Vasireddy S."/>
            <person name="Smith T."/>
            <person name="Brown-Elliott B.A."/>
            <person name="Wallace R.J.Jr."/>
            <person name="Hasan N.A."/>
            <person name="Reischl U."/>
            <person name="Sanchez S."/>
        </authorList>
    </citation>
    <scope>NUCLEOTIDE SEQUENCE [LARGE SCALE GENOMIC DNA]</scope>
    <source>
        <strain evidence="4 5">15515</strain>
    </source>
</reference>
<comment type="caution">
    <text evidence="4">The sequence shown here is derived from an EMBL/GenBank/DDBJ whole genome shotgun (WGS) entry which is preliminary data.</text>
</comment>
<dbReference type="Gene3D" id="3.40.50.300">
    <property type="entry name" value="P-loop containing nucleotide triphosphate hydrolases"/>
    <property type="match status" value="1"/>
</dbReference>
<accession>A0A1S1LQJ5</accession>
<evidence type="ECO:0000256" key="2">
    <source>
        <dbReference type="SAM" id="MobiDB-lite"/>
    </source>
</evidence>
<dbReference type="InterPro" id="IPR059106">
    <property type="entry name" value="WHD_MalT"/>
</dbReference>
<keyword evidence="1" id="KW-0238">DNA-binding</keyword>
<name>A0A1S1LQJ5_MYCCH</name>
<dbReference type="InterPro" id="IPR027417">
    <property type="entry name" value="P-loop_NTPase"/>
</dbReference>
<dbReference type="SUPFAM" id="SSF52540">
    <property type="entry name" value="P-loop containing nucleoside triphosphate hydrolases"/>
    <property type="match status" value="1"/>
</dbReference>
<evidence type="ECO:0000313" key="5">
    <source>
        <dbReference type="Proteomes" id="UP000180043"/>
    </source>
</evidence>
<dbReference type="RefSeq" id="WP_057968422.1">
    <property type="nucleotide sequence ID" value="NZ_MLIQ01000013.1"/>
</dbReference>
<evidence type="ECO:0000256" key="1">
    <source>
        <dbReference type="ARBA" id="ARBA00023125"/>
    </source>
</evidence>
<dbReference type="EMBL" id="MLIQ01000013">
    <property type="protein sequence ID" value="OHU57924.1"/>
    <property type="molecule type" value="Genomic_DNA"/>
</dbReference>
<evidence type="ECO:0000259" key="3">
    <source>
        <dbReference type="PROSITE" id="PS50043"/>
    </source>
</evidence>
<dbReference type="Gene3D" id="1.10.10.10">
    <property type="entry name" value="Winged helix-like DNA-binding domain superfamily/Winged helix DNA-binding domain"/>
    <property type="match status" value="1"/>
</dbReference>
<dbReference type="PROSITE" id="PS50043">
    <property type="entry name" value="HTH_LUXR_2"/>
    <property type="match status" value="1"/>
</dbReference>
<feature type="domain" description="HTH luxR-type" evidence="3">
    <location>
        <begin position="807"/>
        <end position="870"/>
    </location>
</feature>
<dbReference type="GO" id="GO:0003677">
    <property type="term" value="F:DNA binding"/>
    <property type="evidence" value="ECO:0007669"/>
    <property type="project" value="UniProtKB-KW"/>
</dbReference>
<dbReference type="CDD" id="cd06170">
    <property type="entry name" value="LuxR_C_like"/>
    <property type="match status" value="1"/>
</dbReference>
<dbReference type="InterPro" id="IPR036388">
    <property type="entry name" value="WH-like_DNA-bd_sf"/>
</dbReference>
<dbReference type="PANTHER" id="PTHR43214:SF43">
    <property type="entry name" value="TWO-COMPONENT RESPONSE REGULATOR"/>
    <property type="match status" value="1"/>
</dbReference>
<dbReference type="SUPFAM" id="SSF46894">
    <property type="entry name" value="C-terminal effector domain of the bipartite response regulators"/>
    <property type="match status" value="1"/>
</dbReference>
<feature type="region of interest" description="Disordered" evidence="2">
    <location>
        <begin position="1"/>
        <end position="24"/>
    </location>
</feature>
<proteinExistence type="predicted"/>
<sequence length="870" mass="93162">MAGRDDLTAVGEPTGSTAWSPAPWFLATPPSSSPGMIARSAVHHALDLHVQQSRAVVVLAPSGFGKTVAVGQWAAAQRQHQPGSVGWLTVTEHAADFAELIRGIMTALRHAAGDGDDAQARRALATAFELPSLGLLFTALSTIQMPGPVTVVLDDFQKAIGVTQSAEFVEFIEHGPPWLRLVLITTEAPEALLTRLRVHGQVAVVAAGDLAFTAEDVLSAAGHVHQQDLRAADAEHIVHSTGGWPAAVRLALLDGEMPSALDDLDFTEYIRAAVLGRLRPELAEFVLAATVCTRVDERLAAALSGRSDAAGLLAECATSGLFIERFGSGEDAIYQWHSMFAHGCGEVLRQLDPARWSALNLLAARELRDRYPLDAVEHAVRGADGRLAAEIITDHWLELLLEARSVALESACIAVADAFSETADIAMVRSCCREVAGDRLGAQLHFERAQDLAHGHVESRRVRLVANLSRILISDDHSTMAGAVDAVSEALTDRTLVPDRVYACALFLVGWAETRLRRDVGHSMRLLESAAQECRALGLAAVADRATESLAFAYVHAGQFGRAQLSLSMAEVPWLSHEGGGISCFTTGFMQLWQGELAGALEDFTVVDAAVGEGYPDIGRMMLVFSAAALRNQGCDLSLPQLEAVAMRIGEEDNRAVPIGSFRTAALARIAEMRGHNHEALQLAARLVDVTPLPTASAMVAGICRRLGDADLAQALADNARGESVAPYTRAYAALVGALLAWDRSDNDRAHQLLEESLALAASESVRYPFLDNADQACRELLGAHSSRTAYPDFLADCLLACETGTSENPAAALTSREREVLAYLRTPMTAAEIAAKLSVSVNTLKTHQRSIYQKLQVSNRREAIGIAPH</sequence>
<dbReference type="PRINTS" id="PR00038">
    <property type="entry name" value="HTHLUXR"/>
</dbReference>
<gene>
    <name evidence="4" type="ORF">BKG82_09770</name>
</gene>
<dbReference type="PANTHER" id="PTHR43214">
    <property type="entry name" value="TWO-COMPONENT RESPONSE REGULATOR"/>
    <property type="match status" value="1"/>
</dbReference>
<dbReference type="InterPro" id="IPR039420">
    <property type="entry name" value="WalR-like"/>
</dbReference>
<dbReference type="InterPro" id="IPR000792">
    <property type="entry name" value="Tscrpt_reg_LuxR_C"/>
</dbReference>
<dbReference type="Pfam" id="PF25873">
    <property type="entry name" value="WHD_MalT"/>
    <property type="match status" value="1"/>
</dbReference>